<name>A0ABY9KYD7_9BACI</name>
<organism evidence="1 2">
    <name type="scientific">Aciduricibacillus chroicocephali</name>
    <dbReference type="NCBI Taxonomy" id="3054939"/>
    <lineage>
        <taxon>Bacteria</taxon>
        <taxon>Bacillati</taxon>
        <taxon>Bacillota</taxon>
        <taxon>Bacilli</taxon>
        <taxon>Bacillales</taxon>
        <taxon>Bacillaceae</taxon>
        <taxon>Aciduricibacillus</taxon>
    </lineage>
</organism>
<protein>
    <submittedName>
        <fullName evidence="1">Uncharacterized protein</fullName>
    </submittedName>
</protein>
<dbReference type="EMBL" id="CP129113">
    <property type="protein sequence ID" value="WLV25873.1"/>
    <property type="molecule type" value="Genomic_DNA"/>
</dbReference>
<accession>A0ABY9KYD7</accession>
<sequence>MFIEDVRTKVHYNAGLKDIIKCKQGYFMFTTYTSSKLKKEEEFPIILINLKTMEIVDCYRDINSGIDFLRTVYDIQEIIDNRHAKLQILD</sequence>
<evidence type="ECO:0000313" key="1">
    <source>
        <dbReference type="EMBL" id="WLV25873.1"/>
    </source>
</evidence>
<reference evidence="1" key="1">
    <citation type="submission" date="2023-06" db="EMBL/GenBank/DDBJ databases">
        <title>A Treasure from Seagulls: Isolation and Description of Aciduricobacillus qingdaonensis gen. nov., sp. nov., a Rare Obligately Uric Acid-utilizing Member in the Family Bacillaceae.</title>
        <authorList>
            <person name="Liu W."/>
            <person name="Wang B."/>
        </authorList>
    </citation>
    <scope>NUCLEOTIDE SEQUENCE</scope>
    <source>
        <strain evidence="1">44XB</strain>
    </source>
</reference>
<keyword evidence="2" id="KW-1185">Reference proteome</keyword>
<dbReference type="Proteomes" id="UP001180087">
    <property type="component" value="Chromosome"/>
</dbReference>
<dbReference type="RefSeq" id="WP_348029663.1">
    <property type="nucleotide sequence ID" value="NZ_CP129113.1"/>
</dbReference>
<evidence type="ECO:0000313" key="2">
    <source>
        <dbReference type="Proteomes" id="UP001180087"/>
    </source>
</evidence>
<gene>
    <name evidence="1" type="ORF">QR721_06635</name>
</gene>
<proteinExistence type="predicted"/>